<comment type="caution">
    <text evidence="1">The sequence shown here is derived from an EMBL/GenBank/DDBJ whole genome shotgun (WGS) entry which is preliminary data.</text>
</comment>
<evidence type="ECO:0000313" key="2">
    <source>
        <dbReference type="Proteomes" id="UP000245790"/>
    </source>
</evidence>
<keyword evidence="2" id="KW-1185">Reference proteome</keyword>
<dbReference type="RefSeq" id="WP_109761882.1">
    <property type="nucleotide sequence ID" value="NZ_QGGU01000002.1"/>
</dbReference>
<reference evidence="1 2" key="1">
    <citation type="submission" date="2018-05" db="EMBL/GenBank/DDBJ databases">
        <title>Genomic Encyclopedia of Type Strains, Phase IV (KMG-IV): sequencing the most valuable type-strain genomes for metagenomic binning, comparative biology and taxonomic classification.</title>
        <authorList>
            <person name="Goeker M."/>
        </authorList>
    </citation>
    <scope>NUCLEOTIDE SEQUENCE [LARGE SCALE GENOMIC DNA]</scope>
    <source>
        <strain evidence="1 2">DSM 25350</strain>
    </source>
</reference>
<dbReference type="EMBL" id="QGGU01000002">
    <property type="protein sequence ID" value="PWK53824.1"/>
    <property type="molecule type" value="Genomic_DNA"/>
</dbReference>
<evidence type="ECO:0000313" key="1">
    <source>
        <dbReference type="EMBL" id="PWK53824.1"/>
    </source>
</evidence>
<dbReference type="Proteomes" id="UP000245790">
    <property type="component" value="Unassembled WGS sequence"/>
</dbReference>
<sequence length="141" mass="15185">MKVLLIVLSIIVIVIGGAIGAGYWWWSNNEAVINQQVEQAFEQASDVAQQGDSFACINAAKLRVKQCSDMTCQVAHNVFVNQCLQQAPLGEDFCSDSSTGNKIADFSQWSVENCADMGDKQQACIIALSSVADFCANQSNG</sequence>
<protein>
    <submittedName>
        <fullName evidence="1">Uncharacterized protein</fullName>
    </submittedName>
</protein>
<proteinExistence type="predicted"/>
<name>A0A316FYQ0_9GAMM</name>
<gene>
    <name evidence="1" type="ORF">C8D97_102214</name>
</gene>
<dbReference type="OrthoDB" id="9905024at2"/>
<dbReference type="AlphaFoldDB" id="A0A316FYQ0"/>
<accession>A0A316FYQ0</accession>
<organism evidence="1 2">
    <name type="scientific">Pleionea mediterranea</name>
    <dbReference type="NCBI Taxonomy" id="523701"/>
    <lineage>
        <taxon>Bacteria</taxon>
        <taxon>Pseudomonadati</taxon>
        <taxon>Pseudomonadota</taxon>
        <taxon>Gammaproteobacteria</taxon>
        <taxon>Oceanospirillales</taxon>
        <taxon>Pleioneaceae</taxon>
        <taxon>Pleionea</taxon>
    </lineage>
</organism>